<sequence>MTQKPIPTPELLLENQLCFTIYACSREITKLYQPFLDELGVTYSQYIVMLVLWEKGQCTVKELGADLYLDSGTLTPLLKRLQTAGLINRERSQEDERKVLISPTDEGWALQEKAKAIPGVMLKGMTMSEAEFGDLLQQFRNLLARVHQANKRN</sequence>
<evidence type="ECO:0000256" key="4">
    <source>
        <dbReference type="ARBA" id="ARBA00023125"/>
    </source>
</evidence>
<dbReference type="InterPro" id="IPR039422">
    <property type="entry name" value="MarR/SlyA-like"/>
</dbReference>
<dbReference type="PROSITE" id="PS50995">
    <property type="entry name" value="HTH_MARR_2"/>
    <property type="match status" value="1"/>
</dbReference>
<name>A0A6M1PD84_9BACL</name>
<evidence type="ECO:0000313" key="7">
    <source>
        <dbReference type="EMBL" id="NGM81167.1"/>
    </source>
</evidence>
<evidence type="ECO:0000256" key="3">
    <source>
        <dbReference type="ARBA" id="ARBA00023015"/>
    </source>
</evidence>
<feature type="domain" description="HTH marR-type" evidence="6">
    <location>
        <begin position="14"/>
        <end position="148"/>
    </location>
</feature>
<comment type="subcellular location">
    <subcellularLocation>
        <location evidence="1">Cytoplasm</location>
    </subcellularLocation>
</comment>
<dbReference type="InterPro" id="IPR000835">
    <property type="entry name" value="HTH_MarR-typ"/>
</dbReference>
<keyword evidence="5" id="KW-0804">Transcription</keyword>
<dbReference type="PANTHER" id="PTHR33164">
    <property type="entry name" value="TRANSCRIPTIONAL REGULATOR, MARR FAMILY"/>
    <property type="match status" value="1"/>
</dbReference>
<dbReference type="GO" id="GO:0006950">
    <property type="term" value="P:response to stress"/>
    <property type="evidence" value="ECO:0007669"/>
    <property type="project" value="TreeGrafter"/>
</dbReference>
<dbReference type="GO" id="GO:0005737">
    <property type="term" value="C:cytoplasm"/>
    <property type="evidence" value="ECO:0007669"/>
    <property type="project" value="UniProtKB-SubCell"/>
</dbReference>
<evidence type="ECO:0000256" key="5">
    <source>
        <dbReference type="ARBA" id="ARBA00023163"/>
    </source>
</evidence>
<dbReference type="InterPro" id="IPR055166">
    <property type="entry name" value="Transc_reg_Sar_Rot_HTH"/>
</dbReference>
<dbReference type="RefSeq" id="WP_165093714.1">
    <property type="nucleotide sequence ID" value="NZ_JAAKGU010000001.1"/>
</dbReference>
<evidence type="ECO:0000313" key="8">
    <source>
        <dbReference type="Proteomes" id="UP000480151"/>
    </source>
</evidence>
<organism evidence="7 8">
    <name type="scientific">Paenibacillus apii</name>
    <dbReference type="NCBI Taxonomy" id="1850370"/>
    <lineage>
        <taxon>Bacteria</taxon>
        <taxon>Bacillati</taxon>
        <taxon>Bacillota</taxon>
        <taxon>Bacilli</taxon>
        <taxon>Bacillales</taxon>
        <taxon>Paenibacillaceae</taxon>
        <taxon>Paenibacillus</taxon>
    </lineage>
</organism>
<proteinExistence type="predicted"/>
<protein>
    <submittedName>
        <fullName evidence="7">MarR family transcriptional regulator</fullName>
    </submittedName>
</protein>
<keyword evidence="3" id="KW-0805">Transcription regulation</keyword>
<dbReference type="GO" id="GO:0003700">
    <property type="term" value="F:DNA-binding transcription factor activity"/>
    <property type="evidence" value="ECO:0007669"/>
    <property type="project" value="InterPro"/>
</dbReference>
<dbReference type="EMBL" id="JAAKGU010000001">
    <property type="protein sequence ID" value="NGM81167.1"/>
    <property type="molecule type" value="Genomic_DNA"/>
</dbReference>
<dbReference type="SMART" id="SM00347">
    <property type="entry name" value="HTH_MARR"/>
    <property type="match status" value="1"/>
</dbReference>
<dbReference type="AlphaFoldDB" id="A0A6M1PD84"/>
<reference evidence="7 8" key="1">
    <citation type="submission" date="2020-02" db="EMBL/GenBank/DDBJ databases">
        <authorList>
            <person name="Gao J."/>
            <person name="Sun J."/>
        </authorList>
    </citation>
    <scope>NUCLEOTIDE SEQUENCE [LARGE SCALE GENOMIC DNA]</scope>
    <source>
        <strain evidence="7 8">7124</strain>
    </source>
</reference>
<evidence type="ECO:0000256" key="2">
    <source>
        <dbReference type="ARBA" id="ARBA00022490"/>
    </source>
</evidence>
<dbReference type="Gene3D" id="1.10.10.10">
    <property type="entry name" value="Winged helix-like DNA-binding domain superfamily/Winged helix DNA-binding domain"/>
    <property type="match status" value="1"/>
</dbReference>
<evidence type="ECO:0000259" key="6">
    <source>
        <dbReference type="PROSITE" id="PS50995"/>
    </source>
</evidence>
<dbReference type="SUPFAM" id="SSF46785">
    <property type="entry name" value="Winged helix' DNA-binding domain"/>
    <property type="match status" value="1"/>
</dbReference>
<gene>
    <name evidence="7" type="ORF">G5B47_01935</name>
</gene>
<comment type="caution">
    <text evidence="7">The sequence shown here is derived from an EMBL/GenBank/DDBJ whole genome shotgun (WGS) entry which is preliminary data.</text>
</comment>
<dbReference type="Proteomes" id="UP000480151">
    <property type="component" value="Unassembled WGS sequence"/>
</dbReference>
<dbReference type="InterPro" id="IPR036388">
    <property type="entry name" value="WH-like_DNA-bd_sf"/>
</dbReference>
<dbReference type="Pfam" id="PF22381">
    <property type="entry name" value="Staph_reg_Sar_Rot"/>
    <property type="match status" value="1"/>
</dbReference>
<dbReference type="InterPro" id="IPR036390">
    <property type="entry name" value="WH_DNA-bd_sf"/>
</dbReference>
<dbReference type="PANTHER" id="PTHR33164:SF5">
    <property type="entry name" value="ORGANIC HYDROPEROXIDE RESISTANCE TRANSCRIPTIONAL REGULATOR"/>
    <property type="match status" value="1"/>
</dbReference>
<dbReference type="GO" id="GO:0003677">
    <property type="term" value="F:DNA binding"/>
    <property type="evidence" value="ECO:0007669"/>
    <property type="project" value="UniProtKB-KW"/>
</dbReference>
<accession>A0A6M1PD84</accession>
<evidence type="ECO:0000256" key="1">
    <source>
        <dbReference type="ARBA" id="ARBA00004496"/>
    </source>
</evidence>
<keyword evidence="4" id="KW-0238">DNA-binding</keyword>
<dbReference type="FunFam" id="1.10.10.10:FF:000163">
    <property type="entry name" value="MarR family transcriptional regulator"/>
    <property type="match status" value="1"/>
</dbReference>
<keyword evidence="8" id="KW-1185">Reference proteome</keyword>
<keyword evidence="2" id="KW-0963">Cytoplasm</keyword>